<feature type="domain" description="Transposase DDE" evidence="1">
    <location>
        <begin position="14"/>
        <end position="101"/>
    </location>
</feature>
<dbReference type="Proteomes" id="UP000006251">
    <property type="component" value="Unassembled WGS sequence"/>
</dbReference>
<evidence type="ECO:0000313" key="3">
    <source>
        <dbReference type="Proteomes" id="UP000006251"/>
    </source>
</evidence>
<protein>
    <recommendedName>
        <fullName evidence="1">Transposase DDE domain-containing protein</fullName>
    </recommendedName>
</protein>
<organism evidence="2 3">
    <name type="scientific">Brumicola pallidula DSM 14239 = ACAM 615</name>
    <dbReference type="NCBI Taxonomy" id="1121922"/>
    <lineage>
        <taxon>Bacteria</taxon>
        <taxon>Pseudomonadati</taxon>
        <taxon>Pseudomonadota</taxon>
        <taxon>Gammaproteobacteria</taxon>
        <taxon>Alteromonadales</taxon>
        <taxon>Alteromonadaceae</taxon>
        <taxon>Brumicola</taxon>
    </lineage>
</organism>
<name>K6ZVG4_9ALTE</name>
<reference evidence="3" key="1">
    <citation type="journal article" date="2014" name="Environ. Microbiol.">
        <title>Comparative genomics of the marine bacterial genus Glaciecola reveals the high degree of genomic diversity and genomic characteristic for cold adaptation.</title>
        <authorList>
            <person name="Qin Q.L."/>
            <person name="Xie B.B."/>
            <person name="Yu Y."/>
            <person name="Shu Y.L."/>
            <person name="Rong J.C."/>
            <person name="Zhang Y.J."/>
            <person name="Zhao D.L."/>
            <person name="Chen X.L."/>
            <person name="Zhang X.Y."/>
            <person name="Chen B."/>
            <person name="Zhou B.C."/>
            <person name="Zhang Y.Z."/>
        </authorList>
    </citation>
    <scope>NUCLEOTIDE SEQUENCE [LARGE SCALE GENOMIC DNA]</scope>
    <source>
        <strain evidence="3">ACAM 615</strain>
    </source>
</reference>
<sequence length="103" mass="11479">MYKKEFPNLLSYTRFLAVMPRVIKSTMGWFYGFKIHLIVNYQGEIVAAKVTTGNVHDAQPVEALAQGLTGKLYGDKGYLSKALEANLFDKGVALITTVRKHEG</sequence>
<evidence type="ECO:0000313" key="2">
    <source>
        <dbReference type="EMBL" id="GAC27320.1"/>
    </source>
</evidence>
<dbReference type="InterPro" id="IPR025668">
    <property type="entry name" value="Tnp_DDE_dom"/>
</dbReference>
<dbReference type="EMBL" id="BAEQ01000009">
    <property type="protein sequence ID" value="GAC27320.1"/>
    <property type="molecule type" value="Genomic_DNA"/>
</dbReference>
<proteinExistence type="predicted"/>
<dbReference type="Pfam" id="PF13612">
    <property type="entry name" value="DDE_Tnp_1_3"/>
    <property type="match status" value="1"/>
</dbReference>
<evidence type="ECO:0000259" key="1">
    <source>
        <dbReference type="Pfam" id="PF13612"/>
    </source>
</evidence>
<comment type="caution">
    <text evidence="2">The sequence shown here is derived from an EMBL/GenBank/DDBJ whole genome shotgun (WGS) entry which is preliminary data.</text>
</comment>
<dbReference type="AlphaFoldDB" id="K6ZVG4"/>
<gene>
    <name evidence="2" type="ORF">GPAL_0440</name>
</gene>
<keyword evidence="3" id="KW-1185">Reference proteome</keyword>
<accession>K6ZVG4</accession>